<organism evidence="3 4">
    <name type="scientific">Bradyrhizobium aeschynomenes</name>
    <dbReference type="NCBI Taxonomy" id="2734909"/>
    <lineage>
        <taxon>Bacteria</taxon>
        <taxon>Pseudomonadati</taxon>
        <taxon>Pseudomonadota</taxon>
        <taxon>Alphaproteobacteria</taxon>
        <taxon>Hyphomicrobiales</taxon>
        <taxon>Nitrobacteraceae</taxon>
        <taxon>Bradyrhizobium</taxon>
    </lineage>
</organism>
<dbReference type="PRINTS" id="PR00081">
    <property type="entry name" value="GDHRDH"/>
</dbReference>
<dbReference type="RefSeq" id="WP_172113320.1">
    <property type="nucleotide sequence ID" value="NZ_JABFDN010000010.1"/>
</dbReference>
<dbReference type="EMBL" id="JABFDN010000010">
    <property type="protein sequence ID" value="NPU68243.1"/>
    <property type="molecule type" value="Genomic_DNA"/>
</dbReference>
<keyword evidence="2" id="KW-0560">Oxidoreductase</keyword>
<dbReference type="SUPFAM" id="SSF51735">
    <property type="entry name" value="NAD(P)-binding Rossmann-fold domains"/>
    <property type="match status" value="1"/>
</dbReference>
<dbReference type="PRINTS" id="PR00080">
    <property type="entry name" value="SDRFAMILY"/>
</dbReference>
<reference evidence="3" key="1">
    <citation type="submission" date="2020-05" db="EMBL/GenBank/DDBJ databases">
        <title>Nod-independent and nitrogen-fixing Bradyrhizobium aeschynomene sp. nov. isolated from nodules of Aeschynomene indica.</title>
        <authorList>
            <person name="Zhang Z."/>
        </authorList>
    </citation>
    <scope>NUCLEOTIDE SEQUENCE</scope>
    <source>
        <strain evidence="3">83012</strain>
    </source>
</reference>
<sequence>MRIASAVARRIRRNTLGPLPDDPALKPLRSPLQIDLSGRVALVTGAAGEIGRPIARTLAACGAKVAIHYLTARDTAERLRDELNELDPQRACTVSGDVAKLEDVEAMRGIAESQLGPVDIVVNNAVTWFDERPVVDQTADQFDRVFRSSVLQAWATARVFSGPMIERRWGRLISLGTEMTSLALPNRAPYTAAKCAMDGMLRSLAKELGEHGITVNQVAPGWVISDKDRRDRDEVQPLYERSVPLGRRGYDQDVANMIAFLASDLASFVTGVRVPVCGGIVMPEA</sequence>
<dbReference type="InterPro" id="IPR002347">
    <property type="entry name" value="SDR_fam"/>
</dbReference>
<evidence type="ECO:0000313" key="3">
    <source>
        <dbReference type="EMBL" id="NPU68243.1"/>
    </source>
</evidence>
<dbReference type="Pfam" id="PF13561">
    <property type="entry name" value="adh_short_C2"/>
    <property type="match status" value="1"/>
</dbReference>
<comment type="similarity">
    <text evidence="1">Belongs to the short-chain dehydrogenases/reductases (SDR) family.</text>
</comment>
<accession>A0ABX2CJ84</accession>
<protein>
    <submittedName>
        <fullName evidence="3">SDR family oxidoreductase</fullName>
    </submittedName>
</protein>
<dbReference type="Proteomes" id="UP000886476">
    <property type="component" value="Unassembled WGS sequence"/>
</dbReference>
<evidence type="ECO:0000256" key="2">
    <source>
        <dbReference type="ARBA" id="ARBA00023002"/>
    </source>
</evidence>
<proteinExistence type="inferred from homology"/>
<dbReference type="InterPro" id="IPR036291">
    <property type="entry name" value="NAD(P)-bd_dom_sf"/>
</dbReference>
<dbReference type="PANTHER" id="PTHR43639:SF1">
    <property type="entry name" value="SHORT-CHAIN DEHYDROGENASE_REDUCTASE FAMILY PROTEIN"/>
    <property type="match status" value="1"/>
</dbReference>
<dbReference type="PANTHER" id="PTHR43639">
    <property type="entry name" value="OXIDOREDUCTASE, SHORT-CHAIN DEHYDROGENASE/REDUCTASE FAMILY (AFU_ORTHOLOGUE AFUA_5G02870)"/>
    <property type="match status" value="1"/>
</dbReference>
<name>A0ABX2CJ84_9BRAD</name>
<dbReference type="Gene3D" id="3.40.50.720">
    <property type="entry name" value="NAD(P)-binding Rossmann-like Domain"/>
    <property type="match status" value="1"/>
</dbReference>
<evidence type="ECO:0000313" key="4">
    <source>
        <dbReference type="Proteomes" id="UP000886476"/>
    </source>
</evidence>
<keyword evidence="4" id="KW-1185">Reference proteome</keyword>
<evidence type="ECO:0000256" key="1">
    <source>
        <dbReference type="ARBA" id="ARBA00006484"/>
    </source>
</evidence>
<comment type="caution">
    <text evidence="3">The sequence shown here is derived from an EMBL/GenBank/DDBJ whole genome shotgun (WGS) entry which is preliminary data.</text>
</comment>
<gene>
    <name evidence="3" type="ORF">HL667_24805</name>
</gene>